<evidence type="ECO:0000313" key="3">
    <source>
        <dbReference type="Proteomes" id="UP000230833"/>
    </source>
</evidence>
<evidence type="ECO:0000313" key="2">
    <source>
        <dbReference type="EMBL" id="PIR47084.1"/>
    </source>
</evidence>
<comment type="caution">
    <text evidence="2">The sequence shown here is derived from an EMBL/GenBank/DDBJ whole genome shotgun (WGS) entry which is preliminary data.</text>
</comment>
<dbReference type="AlphaFoldDB" id="A0A2H0RM61"/>
<accession>A0A2H0RM61</accession>
<feature type="region of interest" description="Disordered" evidence="1">
    <location>
        <begin position="1"/>
        <end position="21"/>
    </location>
</feature>
<protein>
    <submittedName>
        <fullName evidence="2">Uncharacterized protein</fullName>
    </submittedName>
</protein>
<sequence>MLEGFFGKKREQDRGDGAIPDPKRVDLVFGIFQSARDKDSAGLGPSRDRVKEELTVLHFLEWTPGKLSSVEDGFTLYHSEDSPGRKLKILESILPLVIDVAEWRRLQLTFDELTHLHYQRDIYPPELVTAVREELWKRSLSLFDPLSSKEVGELTEGLECPPAVIEDLDRYTTERDRVLIKQLESADIEEVYDRLIVYKEARLTGTSLEKFLARMGNEITSPHDFVSILHVYPNMPRDIKELMLSKVQEALQDGVLDPVRISILSRRYKDRKLDNEEISFALFETDKDRQEMEGLIAERVRAQFANTKDVNKAIRQLGGYSYSKIGGSRSSLVGRLREEIEQTVVSHPERSIDDLLLLSRSGTIVTSQGQSMLEKVLSALELEDMKRESPSNPSELAKLYDRYNSYGARSLIIRNMDRALRK</sequence>
<reference evidence="2 3" key="1">
    <citation type="submission" date="2017-09" db="EMBL/GenBank/DDBJ databases">
        <title>Depth-based differentiation of microbial function through sediment-hosted aquifers and enrichment of novel symbionts in the deep terrestrial subsurface.</title>
        <authorList>
            <person name="Probst A.J."/>
            <person name="Ladd B."/>
            <person name="Jarett J.K."/>
            <person name="Geller-Mcgrath D.E."/>
            <person name="Sieber C.M."/>
            <person name="Emerson J.B."/>
            <person name="Anantharaman K."/>
            <person name="Thomas B.C."/>
            <person name="Malmstrom R."/>
            <person name="Stieglmeier M."/>
            <person name="Klingl A."/>
            <person name="Woyke T."/>
            <person name="Ryan C.M."/>
            <person name="Banfield J.F."/>
        </authorList>
    </citation>
    <scope>NUCLEOTIDE SEQUENCE [LARGE SCALE GENOMIC DNA]</scope>
    <source>
        <strain evidence="2">CG10_big_fil_rev_8_21_14_0_10_45_14</strain>
    </source>
</reference>
<dbReference type="Proteomes" id="UP000230833">
    <property type="component" value="Unassembled WGS sequence"/>
</dbReference>
<organism evidence="2 3">
    <name type="scientific">Candidatus Vogelbacteria bacterium CG10_big_fil_rev_8_21_14_0_10_45_14</name>
    <dbReference type="NCBI Taxonomy" id="1975042"/>
    <lineage>
        <taxon>Bacteria</taxon>
        <taxon>Candidatus Vogeliibacteriota</taxon>
    </lineage>
</organism>
<evidence type="ECO:0000256" key="1">
    <source>
        <dbReference type="SAM" id="MobiDB-lite"/>
    </source>
</evidence>
<dbReference type="EMBL" id="PCYL01000007">
    <property type="protein sequence ID" value="PIR47084.1"/>
    <property type="molecule type" value="Genomic_DNA"/>
</dbReference>
<gene>
    <name evidence="2" type="ORF">COV07_00755</name>
</gene>
<name>A0A2H0RM61_9BACT</name>
<proteinExistence type="predicted"/>